<dbReference type="InterPro" id="IPR015797">
    <property type="entry name" value="NUDIX_hydrolase-like_dom_sf"/>
</dbReference>
<comment type="caution">
    <text evidence="4">The sequence shown here is derived from an EMBL/GenBank/DDBJ whole genome shotgun (WGS) entry which is preliminary data.</text>
</comment>
<dbReference type="PROSITE" id="PS00893">
    <property type="entry name" value="NUDIX_BOX"/>
    <property type="match status" value="1"/>
</dbReference>
<reference evidence="4 5" key="1">
    <citation type="journal article" date="2015" name="Nature">
        <title>rRNA introns, odd ribosomes, and small enigmatic genomes across a large radiation of phyla.</title>
        <authorList>
            <person name="Brown C.T."/>
            <person name="Hug L.A."/>
            <person name="Thomas B.C."/>
            <person name="Sharon I."/>
            <person name="Castelle C.J."/>
            <person name="Singh A."/>
            <person name="Wilkins M.J."/>
            <person name="Williams K.H."/>
            <person name="Banfield J.F."/>
        </authorList>
    </citation>
    <scope>NUCLEOTIDE SEQUENCE [LARGE SCALE GENOMIC DNA]</scope>
</reference>
<dbReference type="Gene3D" id="3.90.79.10">
    <property type="entry name" value="Nucleoside Triphosphate Pyrophosphohydrolase"/>
    <property type="match status" value="1"/>
</dbReference>
<dbReference type="CDD" id="cd03424">
    <property type="entry name" value="NUDIX_ADPRase_Nudt5_UGPPase_Nudt14"/>
    <property type="match status" value="1"/>
</dbReference>
<dbReference type="InterPro" id="IPR000086">
    <property type="entry name" value="NUDIX_hydrolase_dom"/>
</dbReference>
<feature type="domain" description="Nudix hydrolase" evidence="3">
    <location>
        <begin position="39"/>
        <end position="188"/>
    </location>
</feature>
<name>A0A0G0I6H1_9BACT</name>
<proteinExistence type="predicted"/>
<sequence>MRNSKLISQEILFNKYHKKFVVDHLKLSDGTKGFWAYVSAPSGTIIVALDKDKNLILVRQYRYTQKGFTYEDPAGAVDENENFLGTAKRELFEESGYRSETFIDLGRYHTLSNETDHRCQIFLATNCEYISAPTLDPYAEKYSEMTTELHPFIEIYNSLGKPDSLIKDTEHVAAIFLTHRYLSENNLL</sequence>
<organism evidence="4 5">
    <name type="scientific">Candidatus Shapirobacteria bacterium GW2011_GWE1_38_10</name>
    <dbReference type="NCBI Taxonomy" id="1618488"/>
    <lineage>
        <taxon>Bacteria</taxon>
        <taxon>Candidatus Shapironibacteriota</taxon>
    </lineage>
</organism>
<dbReference type="PROSITE" id="PS51462">
    <property type="entry name" value="NUDIX"/>
    <property type="match status" value="1"/>
</dbReference>
<dbReference type="Pfam" id="PF00293">
    <property type="entry name" value="NUDIX"/>
    <property type="match status" value="1"/>
</dbReference>
<evidence type="ECO:0000256" key="2">
    <source>
        <dbReference type="ARBA" id="ARBA00022801"/>
    </source>
</evidence>
<gene>
    <name evidence="4" type="ORF">US68_C0008G0007</name>
</gene>
<dbReference type="PANTHER" id="PTHR11839">
    <property type="entry name" value="UDP/ADP-SUGAR PYROPHOSPHATASE"/>
    <property type="match status" value="1"/>
</dbReference>
<accession>A0A0G0I6H1</accession>
<evidence type="ECO:0000259" key="3">
    <source>
        <dbReference type="PROSITE" id="PS51462"/>
    </source>
</evidence>
<dbReference type="PANTHER" id="PTHR11839:SF18">
    <property type="entry name" value="NUDIX HYDROLASE DOMAIN-CONTAINING PROTEIN"/>
    <property type="match status" value="1"/>
</dbReference>
<dbReference type="GO" id="GO:0016787">
    <property type="term" value="F:hydrolase activity"/>
    <property type="evidence" value="ECO:0007669"/>
    <property type="project" value="UniProtKB-KW"/>
</dbReference>
<keyword evidence="2 4" id="KW-0378">Hydrolase</keyword>
<dbReference type="GO" id="GO:0005829">
    <property type="term" value="C:cytosol"/>
    <property type="evidence" value="ECO:0007669"/>
    <property type="project" value="TreeGrafter"/>
</dbReference>
<dbReference type="SUPFAM" id="SSF55811">
    <property type="entry name" value="Nudix"/>
    <property type="match status" value="1"/>
</dbReference>
<evidence type="ECO:0000313" key="5">
    <source>
        <dbReference type="Proteomes" id="UP000034231"/>
    </source>
</evidence>
<dbReference type="EMBL" id="LBTX01000008">
    <property type="protein sequence ID" value="KKQ50122.1"/>
    <property type="molecule type" value="Genomic_DNA"/>
</dbReference>
<dbReference type="Proteomes" id="UP000034231">
    <property type="component" value="Unassembled WGS sequence"/>
</dbReference>
<comment type="cofactor">
    <cofactor evidence="1">
        <name>Mg(2+)</name>
        <dbReference type="ChEBI" id="CHEBI:18420"/>
    </cofactor>
</comment>
<dbReference type="GO" id="GO:0006753">
    <property type="term" value="P:nucleoside phosphate metabolic process"/>
    <property type="evidence" value="ECO:0007669"/>
    <property type="project" value="TreeGrafter"/>
</dbReference>
<evidence type="ECO:0000313" key="4">
    <source>
        <dbReference type="EMBL" id="KKQ50122.1"/>
    </source>
</evidence>
<dbReference type="GO" id="GO:0019693">
    <property type="term" value="P:ribose phosphate metabolic process"/>
    <property type="evidence" value="ECO:0007669"/>
    <property type="project" value="TreeGrafter"/>
</dbReference>
<dbReference type="AlphaFoldDB" id="A0A0G0I6H1"/>
<protein>
    <submittedName>
        <fullName evidence="4">NUDIX hydrolase</fullName>
    </submittedName>
</protein>
<evidence type="ECO:0000256" key="1">
    <source>
        <dbReference type="ARBA" id="ARBA00001946"/>
    </source>
</evidence>
<dbReference type="InterPro" id="IPR020084">
    <property type="entry name" value="NUDIX_hydrolase_CS"/>
</dbReference>